<reference evidence="3 5" key="1">
    <citation type="journal article" date="2012" name="Nature">
        <title>Algal genomes reveal evolutionary mosaicism and the fate of nucleomorphs.</title>
        <authorList>
            <consortium name="DOE Joint Genome Institute"/>
            <person name="Curtis B.A."/>
            <person name="Tanifuji G."/>
            <person name="Burki F."/>
            <person name="Gruber A."/>
            <person name="Irimia M."/>
            <person name="Maruyama S."/>
            <person name="Arias M.C."/>
            <person name="Ball S.G."/>
            <person name="Gile G.H."/>
            <person name="Hirakawa Y."/>
            <person name="Hopkins J.F."/>
            <person name="Kuo A."/>
            <person name="Rensing S.A."/>
            <person name="Schmutz J."/>
            <person name="Symeonidi A."/>
            <person name="Elias M."/>
            <person name="Eveleigh R.J."/>
            <person name="Herman E.K."/>
            <person name="Klute M.J."/>
            <person name="Nakayama T."/>
            <person name="Obornik M."/>
            <person name="Reyes-Prieto A."/>
            <person name="Armbrust E.V."/>
            <person name="Aves S.J."/>
            <person name="Beiko R.G."/>
            <person name="Coutinho P."/>
            <person name="Dacks J.B."/>
            <person name="Durnford D.G."/>
            <person name="Fast N.M."/>
            <person name="Green B.R."/>
            <person name="Grisdale C.J."/>
            <person name="Hempel F."/>
            <person name="Henrissat B."/>
            <person name="Hoppner M.P."/>
            <person name="Ishida K."/>
            <person name="Kim E."/>
            <person name="Koreny L."/>
            <person name="Kroth P.G."/>
            <person name="Liu Y."/>
            <person name="Malik S.B."/>
            <person name="Maier U.G."/>
            <person name="McRose D."/>
            <person name="Mock T."/>
            <person name="Neilson J.A."/>
            <person name="Onodera N.T."/>
            <person name="Poole A.M."/>
            <person name="Pritham E.J."/>
            <person name="Richards T.A."/>
            <person name="Rocap G."/>
            <person name="Roy S.W."/>
            <person name="Sarai C."/>
            <person name="Schaack S."/>
            <person name="Shirato S."/>
            <person name="Slamovits C.H."/>
            <person name="Spencer D.F."/>
            <person name="Suzuki S."/>
            <person name="Worden A.Z."/>
            <person name="Zauner S."/>
            <person name="Barry K."/>
            <person name="Bell C."/>
            <person name="Bharti A.K."/>
            <person name="Crow J.A."/>
            <person name="Grimwood J."/>
            <person name="Kramer R."/>
            <person name="Lindquist E."/>
            <person name="Lucas S."/>
            <person name="Salamov A."/>
            <person name="McFadden G.I."/>
            <person name="Lane C.E."/>
            <person name="Keeling P.J."/>
            <person name="Gray M.W."/>
            <person name="Grigoriev I.V."/>
            <person name="Archibald J.M."/>
        </authorList>
    </citation>
    <scope>NUCLEOTIDE SEQUENCE</scope>
    <source>
        <strain evidence="3 5">CCMP2712</strain>
    </source>
</reference>
<reference evidence="5" key="2">
    <citation type="submission" date="2012-11" db="EMBL/GenBank/DDBJ databases">
        <authorList>
            <person name="Kuo A."/>
            <person name="Curtis B.A."/>
            <person name="Tanifuji G."/>
            <person name="Burki F."/>
            <person name="Gruber A."/>
            <person name="Irimia M."/>
            <person name="Maruyama S."/>
            <person name="Arias M.C."/>
            <person name="Ball S.G."/>
            <person name="Gile G.H."/>
            <person name="Hirakawa Y."/>
            <person name="Hopkins J.F."/>
            <person name="Rensing S.A."/>
            <person name="Schmutz J."/>
            <person name="Symeonidi A."/>
            <person name="Elias M."/>
            <person name="Eveleigh R.J."/>
            <person name="Herman E.K."/>
            <person name="Klute M.J."/>
            <person name="Nakayama T."/>
            <person name="Obornik M."/>
            <person name="Reyes-Prieto A."/>
            <person name="Armbrust E.V."/>
            <person name="Aves S.J."/>
            <person name="Beiko R.G."/>
            <person name="Coutinho P."/>
            <person name="Dacks J.B."/>
            <person name="Durnford D.G."/>
            <person name="Fast N.M."/>
            <person name="Green B.R."/>
            <person name="Grisdale C."/>
            <person name="Hempe F."/>
            <person name="Henrissat B."/>
            <person name="Hoppner M.P."/>
            <person name="Ishida K.-I."/>
            <person name="Kim E."/>
            <person name="Koreny L."/>
            <person name="Kroth P.G."/>
            <person name="Liu Y."/>
            <person name="Malik S.-B."/>
            <person name="Maier U.G."/>
            <person name="McRose D."/>
            <person name="Mock T."/>
            <person name="Neilson J.A."/>
            <person name="Onodera N.T."/>
            <person name="Poole A.M."/>
            <person name="Pritham E.J."/>
            <person name="Richards T.A."/>
            <person name="Rocap G."/>
            <person name="Roy S.W."/>
            <person name="Sarai C."/>
            <person name="Schaack S."/>
            <person name="Shirato S."/>
            <person name="Slamovits C.H."/>
            <person name="Spencer D.F."/>
            <person name="Suzuki S."/>
            <person name="Worden A.Z."/>
            <person name="Zauner S."/>
            <person name="Barry K."/>
            <person name="Bell C."/>
            <person name="Bharti A.K."/>
            <person name="Crow J.A."/>
            <person name="Grimwood J."/>
            <person name="Kramer R."/>
            <person name="Lindquist E."/>
            <person name="Lucas S."/>
            <person name="Salamov A."/>
            <person name="McFadden G.I."/>
            <person name="Lane C.E."/>
            <person name="Keeling P.J."/>
            <person name="Gray M.W."/>
            <person name="Grigoriev I.V."/>
            <person name="Archibald J.M."/>
        </authorList>
    </citation>
    <scope>NUCLEOTIDE SEQUENCE</scope>
    <source>
        <strain evidence="5">CCMP2712</strain>
    </source>
</reference>
<sequence length="295" mass="33941">MLIQPIPLPRSPRRLLPFLFLFLFHTVIGNGEDGIEKHENILNVSRVFWITVHEDRKVPENIWPGVTTERYIGLRGSESLVKYLTPRAKQNVLYGRDSGKELPSWNAVALYLNHVEIWKKIKPGEIVAIFEEDAEMQHGTKEILESMDRVRIREGNHSWFYGDSFYLTMDAFWVKDYGCKKPSIDFAEGQWIKDLPCHMWYGTSSYLIGAGAAKELLQNVMPIDMQIDAYVATHAISKGSSNGGTVRFAQTTQRLYKQSLFISEVQKVDAYALYTWRDTLLLFRVLGWDTPLAGY</sequence>
<feature type="domain" description="Glycosyl transferase family 25" evidence="2">
    <location>
        <begin position="109"/>
        <end position="230"/>
    </location>
</feature>
<keyword evidence="1" id="KW-0732">Signal</keyword>
<feature type="signal peptide" evidence="1">
    <location>
        <begin position="1"/>
        <end position="31"/>
    </location>
</feature>
<feature type="chain" id="PRO_5008769869" description="Glycosyl transferase family 25 domain-containing protein" evidence="1">
    <location>
        <begin position="32"/>
        <end position="295"/>
    </location>
</feature>
<reference evidence="4" key="3">
    <citation type="submission" date="2016-03" db="UniProtKB">
        <authorList>
            <consortium name="EnsemblProtists"/>
        </authorList>
    </citation>
    <scope>IDENTIFICATION</scope>
</reference>
<organism evidence="3">
    <name type="scientific">Guillardia theta (strain CCMP2712)</name>
    <name type="common">Cryptophyte</name>
    <dbReference type="NCBI Taxonomy" id="905079"/>
    <lineage>
        <taxon>Eukaryota</taxon>
        <taxon>Cryptophyceae</taxon>
        <taxon>Pyrenomonadales</taxon>
        <taxon>Geminigeraceae</taxon>
        <taxon>Guillardia</taxon>
    </lineage>
</organism>
<dbReference type="RefSeq" id="XP_005820592.1">
    <property type="nucleotide sequence ID" value="XM_005820535.1"/>
</dbReference>
<protein>
    <recommendedName>
        <fullName evidence="2">Glycosyl transferase family 25 domain-containing protein</fullName>
    </recommendedName>
</protein>
<accession>L1IBY8</accession>
<dbReference type="Pfam" id="PF01755">
    <property type="entry name" value="Glyco_transf_25"/>
    <property type="match status" value="1"/>
</dbReference>
<evidence type="ECO:0000313" key="5">
    <source>
        <dbReference type="Proteomes" id="UP000011087"/>
    </source>
</evidence>
<evidence type="ECO:0000256" key="1">
    <source>
        <dbReference type="SAM" id="SignalP"/>
    </source>
</evidence>
<dbReference type="eggNOG" id="ENOG502T2JJ">
    <property type="taxonomic scope" value="Eukaryota"/>
</dbReference>
<dbReference type="EnsemblProtists" id="EKX33612">
    <property type="protein sequence ID" value="EKX33612"/>
    <property type="gene ID" value="GUITHDRAFT_147788"/>
</dbReference>
<dbReference type="EMBL" id="JH993135">
    <property type="protein sequence ID" value="EKX33612.1"/>
    <property type="molecule type" value="Genomic_DNA"/>
</dbReference>
<keyword evidence="5" id="KW-1185">Reference proteome</keyword>
<dbReference type="InterPro" id="IPR002654">
    <property type="entry name" value="Glyco_trans_25"/>
</dbReference>
<name>L1IBY8_GUITC</name>
<gene>
    <name evidence="3" type="ORF">GUITHDRAFT_147788</name>
</gene>
<evidence type="ECO:0000313" key="4">
    <source>
        <dbReference type="EnsemblProtists" id="EKX33612"/>
    </source>
</evidence>
<dbReference type="Proteomes" id="UP000011087">
    <property type="component" value="Unassembled WGS sequence"/>
</dbReference>
<dbReference type="KEGG" id="gtt:GUITHDRAFT_147788"/>
<dbReference type="HOGENOM" id="CLU_075693_0_0_1"/>
<proteinExistence type="predicted"/>
<evidence type="ECO:0000313" key="3">
    <source>
        <dbReference type="EMBL" id="EKX33612.1"/>
    </source>
</evidence>
<evidence type="ECO:0000259" key="2">
    <source>
        <dbReference type="Pfam" id="PF01755"/>
    </source>
</evidence>
<dbReference type="PaxDb" id="55529-EKX33612"/>
<dbReference type="GeneID" id="17290347"/>
<dbReference type="AlphaFoldDB" id="L1IBY8"/>